<dbReference type="Proteomes" id="UP000676336">
    <property type="component" value="Unassembled WGS sequence"/>
</dbReference>
<dbReference type="AlphaFoldDB" id="A0A8S2S0G6"/>
<feature type="non-terminal residue" evidence="2">
    <location>
        <position position="1"/>
    </location>
</feature>
<reference evidence="2" key="1">
    <citation type="submission" date="2021-02" db="EMBL/GenBank/DDBJ databases">
        <authorList>
            <person name="Nowell W R."/>
        </authorList>
    </citation>
    <scope>NUCLEOTIDE SEQUENCE</scope>
</reference>
<evidence type="ECO:0000256" key="1">
    <source>
        <dbReference type="SAM" id="MobiDB-lite"/>
    </source>
</evidence>
<gene>
    <name evidence="2" type="ORF">SMN809_LOCUS21424</name>
</gene>
<feature type="compositionally biased region" description="Basic and acidic residues" evidence="1">
    <location>
        <begin position="116"/>
        <end position="125"/>
    </location>
</feature>
<dbReference type="EMBL" id="CAJOBI010016611">
    <property type="protein sequence ID" value="CAF4190144.1"/>
    <property type="molecule type" value="Genomic_DNA"/>
</dbReference>
<feature type="compositionally biased region" description="Polar residues" evidence="1">
    <location>
        <begin position="74"/>
        <end position="95"/>
    </location>
</feature>
<protein>
    <submittedName>
        <fullName evidence="2">Uncharacterized protein</fullName>
    </submittedName>
</protein>
<feature type="compositionally biased region" description="Polar residues" evidence="1">
    <location>
        <begin position="1"/>
        <end position="21"/>
    </location>
</feature>
<accession>A0A8S2S0G6</accession>
<proteinExistence type="predicted"/>
<sequence>QGQDTIQRITNQYQPATSSGSRKFDDLFRVNTENIIFFSLIYFTLNSDSPPKCFTVGDTEKTKRTPQFKDRNPLRSSTVAQTSDIVQNQSNTSVLPSLRKGLQPNKASVIHSSTKAKTESSKADD</sequence>
<comment type="caution">
    <text evidence="2">The sequence shown here is derived from an EMBL/GenBank/DDBJ whole genome shotgun (WGS) entry which is preliminary data.</text>
</comment>
<evidence type="ECO:0000313" key="3">
    <source>
        <dbReference type="Proteomes" id="UP000676336"/>
    </source>
</evidence>
<evidence type="ECO:0000313" key="2">
    <source>
        <dbReference type="EMBL" id="CAF4190144.1"/>
    </source>
</evidence>
<name>A0A8S2S0G6_9BILA</name>
<feature type="region of interest" description="Disordered" evidence="1">
    <location>
        <begin position="56"/>
        <end position="125"/>
    </location>
</feature>
<organism evidence="2 3">
    <name type="scientific">Rotaria magnacalcarata</name>
    <dbReference type="NCBI Taxonomy" id="392030"/>
    <lineage>
        <taxon>Eukaryota</taxon>
        <taxon>Metazoa</taxon>
        <taxon>Spiralia</taxon>
        <taxon>Gnathifera</taxon>
        <taxon>Rotifera</taxon>
        <taxon>Eurotatoria</taxon>
        <taxon>Bdelloidea</taxon>
        <taxon>Philodinida</taxon>
        <taxon>Philodinidae</taxon>
        <taxon>Rotaria</taxon>
    </lineage>
</organism>
<feature type="region of interest" description="Disordered" evidence="1">
    <location>
        <begin position="1"/>
        <end position="22"/>
    </location>
</feature>
<feature type="compositionally biased region" description="Basic and acidic residues" evidence="1">
    <location>
        <begin position="58"/>
        <end position="73"/>
    </location>
</feature>